<dbReference type="EnsemblBacteria" id="ABC22817">
    <property type="protein sequence ID" value="ABC22817"/>
    <property type="gene ID" value="Rru_A2017"/>
</dbReference>
<dbReference type="KEGG" id="rru:Rru_A2017"/>
<keyword evidence="3" id="KW-1185">Reference proteome</keyword>
<accession>Q2RSS8</accession>
<evidence type="ECO:0000313" key="2">
    <source>
        <dbReference type="EMBL" id="ABC22817.1"/>
    </source>
</evidence>
<feature type="coiled-coil region" evidence="1">
    <location>
        <begin position="35"/>
        <end position="62"/>
    </location>
</feature>
<proteinExistence type="predicted"/>
<name>Q2RSS8_RHORT</name>
<dbReference type="HOGENOM" id="CLU_2587459_0_0_5"/>
<keyword evidence="1" id="KW-0175">Coiled coil</keyword>
<dbReference type="Proteomes" id="UP000001929">
    <property type="component" value="Chromosome"/>
</dbReference>
<gene>
    <name evidence="2" type="ordered locus">Rru_A2017</name>
</gene>
<reference evidence="2 3" key="1">
    <citation type="journal article" date="2011" name="Stand. Genomic Sci.">
        <title>Complete genome sequence of Rhodospirillum rubrum type strain (S1).</title>
        <authorList>
            <person name="Munk A.C."/>
            <person name="Copeland A."/>
            <person name="Lucas S."/>
            <person name="Lapidus A."/>
            <person name="Del Rio T.G."/>
            <person name="Barry K."/>
            <person name="Detter J.C."/>
            <person name="Hammon N."/>
            <person name="Israni S."/>
            <person name="Pitluck S."/>
            <person name="Brettin T."/>
            <person name="Bruce D."/>
            <person name="Han C."/>
            <person name="Tapia R."/>
            <person name="Gilna P."/>
            <person name="Schmutz J."/>
            <person name="Larimer F."/>
            <person name="Land M."/>
            <person name="Kyrpides N.C."/>
            <person name="Mavromatis K."/>
            <person name="Richardson P."/>
            <person name="Rohde M."/>
            <person name="Goker M."/>
            <person name="Klenk H.P."/>
            <person name="Zhang Y."/>
            <person name="Roberts G.P."/>
            <person name="Reslewic S."/>
            <person name="Schwartz D.C."/>
        </authorList>
    </citation>
    <scope>NUCLEOTIDE SEQUENCE [LARGE SCALE GENOMIC DNA]</scope>
    <source>
        <strain evidence="3">ATCC 11170 / ATH 1.1.1 / DSM 467 / LMG 4362 / NCIMB 8255 / S1</strain>
    </source>
</reference>
<sequence length="80" mass="8953">MGELPPAGDGALRGRLLSPEMVALVVETYNAERLRAEGMLQRDKMRDALRRLERKIKATEGYGGAGGARIPRWRWSIYAP</sequence>
<dbReference type="AlphaFoldDB" id="Q2RSS8"/>
<dbReference type="PATRIC" id="fig|269796.9.peg.2102"/>
<dbReference type="EMBL" id="CP000230">
    <property type="protein sequence ID" value="ABC22817.1"/>
    <property type="molecule type" value="Genomic_DNA"/>
</dbReference>
<evidence type="ECO:0000313" key="3">
    <source>
        <dbReference type="Proteomes" id="UP000001929"/>
    </source>
</evidence>
<organism evidence="2 3">
    <name type="scientific">Rhodospirillum rubrum (strain ATCC 11170 / ATH 1.1.1 / DSM 467 / LMG 4362 / NCIMB 8255 / S1)</name>
    <dbReference type="NCBI Taxonomy" id="269796"/>
    <lineage>
        <taxon>Bacteria</taxon>
        <taxon>Pseudomonadati</taxon>
        <taxon>Pseudomonadota</taxon>
        <taxon>Alphaproteobacteria</taxon>
        <taxon>Rhodospirillales</taxon>
        <taxon>Rhodospirillaceae</taxon>
        <taxon>Rhodospirillum</taxon>
    </lineage>
</organism>
<evidence type="ECO:0000256" key="1">
    <source>
        <dbReference type="SAM" id="Coils"/>
    </source>
</evidence>
<protein>
    <submittedName>
        <fullName evidence="2">Uncharacterized protein</fullName>
    </submittedName>
</protein>